<dbReference type="EMBL" id="FRAC01000010">
    <property type="protein sequence ID" value="SHK26429.1"/>
    <property type="molecule type" value="Genomic_DNA"/>
</dbReference>
<organism evidence="2 3">
    <name type="scientific">Anaerocolumna jejuensis DSM 15929</name>
    <dbReference type="NCBI Taxonomy" id="1121322"/>
    <lineage>
        <taxon>Bacteria</taxon>
        <taxon>Bacillati</taxon>
        <taxon>Bacillota</taxon>
        <taxon>Clostridia</taxon>
        <taxon>Lachnospirales</taxon>
        <taxon>Lachnospiraceae</taxon>
        <taxon>Anaerocolumna</taxon>
    </lineage>
</organism>
<evidence type="ECO:0000259" key="1">
    <source>
        <dbReference type="SMART" id="SM00849"/>
    </source>
</evidence>
<name>A0A1M6R1R7_9FIRM</name>
<dbReference type="SMART" id="SM00849">
    <property type="entry name" value="Lactamase_B"/>
    <property type="match status" value="1"/>
</dbReference>
<protein>
    <submittedName>
        <fullName evidence="2">Glyoxylase, beta-lactamase superfamily II</fullName>
    </submittedName>
</protein>
<dbReference type="STRING" id="1121322.SAMN02745136_02122"/>
<dbReference type="AlphaFoldDB" id="A0A1M6R1R7"/>
<gene>
    <name evidence="2" type="ORF">SAMN02745136_02122</name>
</gene>
<dbReference type="InterPro" id="IPR036866">
    <property type="entry name" value="RibonucZ/Hydroxyglut_hydro"/>
</dbReference>
<dbReference type="Proteomes" id="UP000184386">
    <property type="component" value="Unassembled WGS sequence"/>
</dbReference>
<keyword evidence="3" id="KW-1185">Reference proteome</keyword>
<evidence type="ECO:0000313" key="2">
    <source>
        <dbReference type="EMBL" id="SHK26429.1"/>
    </source>
</evidence>
<dbReference type="Pfam" id="PF00753">
    <property type="entry name" value="Lactamase_B"/>
    <property type="match status" value="1"/>
</dbReference>
<sequence length="221" mass="25472">MQIRKVKNRGILFTFSDTGWDFNIYFIKGRRYNYIIDTGLGSDTIKPVMEYVKETGKETIVIITHHHWDHIWGNSAFNGCLLISHKLCREQIIANWDSMLAKNHSYCRGEVKMHLPDLVFENELYFAEDKIKLFHSPGHTPDSISIMDEEDAVLMLGDNIGDTVEDIIPSIYCEKDIYIDTIKSYLKLDFDTCISGHNTVLAKDALETVLHRMQTDNSHPS</sequence>
<evidence type="ECO:0000313" key="3">
    <source>
        <dbReference type="Proteomes" id="UP000184386"/>
    </source>
</evidence>
<reference evidence="2 3" key="1">
    <citation type="submission" date="2016-11" db="EMBL/GenBank/DDBJ databases">
        <authorList>
            <person name="Jaros S."/>
            <person name="Januszkiewicz K."/>
            <person name="Wedrychowicz H."/>
        </authorList>
    </citation>
    <scope>NUCLEOTIDE SEQUENCE [LARGE SCALE GENOMIC DNA]</scope>
    <source>
        <strain evidence="2 3">DSM 15929</strain>
    </source>
</reference>
<dbReference type="OrthoDB" id="420651at2"/>
<accession>A0A1M6R1R7</accession>
<dbReference type="SUPFAM" id="SSF56281">
    <property type="entry name" value="Metallo-hydrolase/oxidoreductase"/>
    <property type="match status" value="1"/>
</dbReference>
<feature type="domain" description="Metallo-beta-lactamase" evidence="1">
    <location>
        <begin position="21"/>
        <end position="197"/>
    </location>
</feature>
<dbReference type="PANTHER" id="PTHR42951:SF4">
    <property type="entry name" value="ACYL-COENZYME A THIOESTERASE MBLAC2"/>
    <property type="match status" value="1"/>
</dbReference>
<dbReference type="PANTHER" id="PTHR42951">
    <property type="entry name" value="METALLO-BETA-LACTAMASE DOMAIN-CONTAINING"/>
    <property type="match status" value="1"/>
</dbReference>
<dbReference type="RefSeq" id="WP_073275592.1">
    <property type="nucleotide sequence ID" value="NZ_FRAC01000010.1"/>
</dbReference>
<proteinExistence type="predicted"/>
<dbReference type="Gene3D" id="3.60.15.10">
    <property type="entry name" value="Ribonuclease Z/Hydroxyacylglutathione hydrolase-like"/>
    <property type="match status" value="1"/>
</dbReference>
<dbReference type="InterPro" id="IPR001279">
    <property type="entry name" value="Metallo-B-lactamas"/>
</dbReference>
<dbReference type="InterPro" id="IPR050855">
    <property type="entry name" value="NDM-1-like"/>
</dbReference>